<dbReference type="InterPro" id="IPR036259">
    <property type="entry name" value="MFS_trans_sf"/>
</dbReference>
<dbReference type="GO" id="GO:0022857">
    <property type="term" value="F:transmembrane transporter activity"/>
    <property type="evidence" value="ECO:0007669"/>
    <property type="project" value="InterPro"/>
</dbReference>
<dbReference type="Pfam" id="PF07690">
    <property type="entry name" value="MFS_1"/>
    <property type="match status" value="1"/>
</dbReference>
<feature type="transmembrane region" description="Helical" evidence="4">
    <location>
        <begin position="129"/>
        <end position="151"/>
    </location>
</feature>
<evidence type="ECO:0000313" key="6">
    <source>
        <dbReference type="Proteomes" id="UP000728032"/>
    </source>
</evidence>
<dbReference type="Gene3D" id="1.20.1250.20">
    <property type="entry name" value="MFS general substrate transporter like domains"/>
    <property type="match status" value="1"/>
</dbReference>
<evidence type="ECO:0000256" key="4">
    <source>
        <dbReference type="SAM" id="Phobius"/>
    </source>
</evidence>
<dbReference type="EMBL" id="CAJPVJ010008832">
    <property type="protein sequence ID" value="CAG2172181.1"/>
    <property type="molecule type" value="Genomic_DNA"/>
</dbReference>
<keyword evidence="1 4" id="KW-0812">Transmembrane</keyword>
<sequence>MAKSEIEVSYRLRNSETNRRNGMEMNAVNGKCVQNWDKYMYTLCIFLNNLAFGMTCSIFYPTMVDMKYIFDTSMKDISVSNTFGSIGYLLGSLFGFLYKRINRQMTTIVLLLAISISIAVMPFAPTLWSLYLCSFVTLLGGGAWNAAHNVWLIEMWTHTSAPVLQFSQFMYGLGCILSPLLVKPYLTGELPTNHTVIPNTTITTTVPTITTTDINHSIDRRALLKTPFITDGLIQAFIPIVLLIMFFVKRYEFSKPILQPKESSAEYGVENFDVYGTNGHSEESNVIEISDSYHRDRRLNAVLIAIFLANYTALELAHFGYSSTYYQFIGLRLSASESAEIFSIMASSFTIGRCVSAFIAIRLKPKVMISYHFIVIGVALTVLYFGQTSERLIWFGNVIIGFGFSAVFPAIFAFAEQYIKVNDKISTVLVFSSASLALFTPFILGPFLENNAFILIEYEIVFFTASVLLFVVILFIWTNWVTTKEIQSSLFVKYICGDSSGGDSVGDEDIESLLESHENCVQLL</sequence>
<dbReference type="PANTHER" id="PTHR23121">
    <property type="entry name" value="SODIUM-DEPENDENT GLUCOSE TRANSPORTER 1"/>
    <property type="match status" value="1"/>
</dbReference>
<dbReference type="Proteomes" id="UP000728032">
    <property type="component" value="Unassembled WGS sequence"/>
</dbReference>
<accession>A0A7R9QQW9</accession>
<keyword evidence="3 4" id="KW-0472">Membrane</keyword>
<feature type="transmembrane region" description="Helical" evidence="4">
    <location>
        <begin position="392"/>
        <end position="415"/>
    </location>
</feature>
<feature type="transmembrane region" description="Helical" evidence="4">
    <location>
        <begin position="460"/>
        <end position="481"/>
    </location>
</feature>
<dbReference type="PANTHER" id="PTHR23121:SF9">
    <property type="entry name" value="SODIUM-DEPENDENT GLUCOSE TRANSPORTER 1"/>
    <property type="match status" value="1"/>
</dbReference>
<feature type="transmembrane region" description="Helical" evidence="4">
    <location>
        <begin position="105"/>
        <end position="123"/>
    </location>
</feature>
<dbReference type="EMBL" id="OC923657">
    <property type="protein sequence ID" value="CAD7654994.1"/>
    <property type="molecule type" value="Genomic_DNA"/>
</dbReference>
<evidence type="ECO:0000256" key="3">
    <source>
        <dbReference type="ARBA" id="ARBA00023136"/>
    </source>
</evidence>
<keyword evidence="6" id="KW-1185">Reference proteome</keyword>
<dbReference type="InterPro" id="IPR011701">
    <property type="entry name" value="MFS"/>
</dbReference>
<organism evidence="5">
    <name type="scientific">Oppiella nova</name>
    <dbReference type="NCBI Taxonomy" id="334625"/>
    <lineage>
        <taxon>Eukaryota</taxon>
        <taxon>Metazoa</taxon>
        <taxon>Ecdysozoa</taxon>
        <taxon>Arthropoda</taxon>
        <taxon>Chelicerata</taxon>
        <taxon>Arachnida</taxon>
        <taxon>Acari</taxon>
        <taxon>Acariformes</taxon>
        <taxon>Sarcoptiformes</taxon>
        <taxon>Oribatida</taxon>
        <taxon>Brachypylina</taxon>
        <taxon>Oppioidea</taxon>
        <taxon>Oppiidae</taxon>
        <taxon>Oppiella</taxon>
    </lineage>
</organism>
<dbReference type="AlphaFoldDB" id="A0A7R9QQW9"/>
<feature type="transmembrane region" description="Helical" evidence="4">
    <location>
        <begin position="341"/>
        <end position="361"/>
    </location>
</feature>
<name>A0A7R9QQW9_9ACAR</name>
<feature type="transmembrane region" description="Helical" evidence="4">
    <location>
        <begin position="39"/>
        <end position="60"/>
    </location>
</feature>
<feature type="transmembrane region" description="Helical" evidence="4">
    <location>
        <begin position="163"/>
        <end position="182"/>
    </location>
</feature>
<evidence type="ECO:0000313" key="5">
    <source>
        <dbReference type="EMBL" id="CAD7654994.1"/>
    </source>
</evidence>
<feature type="transmembrane region" description="Helical" evidence="4">
    <location>
        <begin position="228"/>
        <end position="248"/>
    </location>
</feature>
<feature type="transmembrane region" description="Helical" evidence="4">
    <location>
        <begin position="299"/>
        <end position="321"/>
    </location>
</feature>
<feature type="transmembrane region" description="Helical" evidence="4">
    <location>
        <begin position="427"/>
        <end position="448"/>
    </location>
</feature>
<dbReference type="OrthoDB" id="6498765at2759"/>
<evidence type="ECO:0000256" key="1">
    <source>
        <dbReference type="ARBA" id="ARBA00022692"/>
    </source>
</evidence>
<feature type="non-terminal residue" evidence="5">
    <location>
        <position position="1"/>
    </location>
</feature>
<dbReference type="SUPFAM" id="SSF103473">
    <property type="entry name" value="MFS general substrate transporter"/>
    <property type="match status" value="1"/>
</dbReference>
<gene>
    <name evidence="5" type="ORF">ONB1V03_LOCUS11639</name>
</gene>
<protein>
    <submittedName>
        <fullName evidence="5">Uncharacterized protein</fullName>
    </submittedName>
</protein>
<reference evidence="5" key="1">
    <citation type="submission" date="2020-11" db="EMBL/GenBank/DDBJ databases">
        <authorList>
            <person name="Tran Van P."/>
        </authorList>
    </citation>
    <scope>NUCLEOTIDE SEQUENCE</scope>
</reference>
<feature type="transmembrane region" description="Helical" evidence="4">
    <location>
        <begin position="368"/>
        <end position="386"/>
    </location>
</feature>
<proteinExistence type="predicted"/>
<feature type="transmembrane region" description="Helical" evidence="4">
    <location>
        <begin position="80"/>
        <end position="98"/>
    </location>
</feature>
<evidence type="ECO:0000256" key="2">
    <source>
        <dbReference type="ARBA" id="ARBA00022989"/>
    </source>
</evidence>
<keyword evidence="2 4" id="KW-1133">Transmembrane helix</keyword>